<dbReference type="PANTHER" id="PTHR28615">
    <property type="entry name" value="PAK4-INHIBITOR INKA1-RELATED"/>
    <property type="match status" value="1"/>
</dbReference>
<dbReference type="InterPro" id="IPR039201">
    <property type="entry name" value="Inka"/>
</dbReference>
<evidence type="ECO:0000256" key="4">
    <source>
        <dbReference type="ARBA" id="ARBA00022490"/>
    </source>
</evidence>
<dbReference type="Proteomes" id="UP000515165">
    <property type="component" value="Chromosome 1"/>
</dbReference>
<dbReference type="FunFam" id="3.30.200.20:FF:000407">
    <property type="entry name" value="Inka box actin regulator 1"/>
    <property type="match status" value="1"/>
</dbReference>
<evidence type="ECO:0000256" key="8">
    <source>
        <dbReference type="ARBA" id="ARBA00070088"/>
    </source>
</evidence>
<comment type="subcellular location">
    <subcellularLocation>
        <location evidence="2">Cytoplasm</location>
    </subcellularLocation>
    <subcellularLocation>
        <location evidence="1">Nucleus</location>
    </subcellularLocation>
</comment>
<comment type="similarity">
    <text evidence="3">Belongs to the INKA family.</text>
</comment>
<sequence length="334" mass="35931">MLGRRRRELWRARSGGARRRAGAPLAGPLGPLRAAPAGVRGGTGRPGGGSGTGMHSARLDSFLGQLRWELLCGRDTGSPPMSGPLPPPPKPGPRVPLSHRLRASDALEEDSVGCVEEEEEGVAIGDKGVVLGSPREHGLDWDSGFSEVSGSTWREEELPVLQHPAPPAWPPHRQRLSASGIPLPSRAPGASAPSAHRPRPKSTPDACLDHWRGLEAEDWTAALLNRGRSRQPLVLGDNCFADLVHNWMELPEAVGEGDDGGGPRARARPPQFLLGLSEQLRRQLARARRAAMAGKRLSCPPRPEPELPADVSRFAALMRCRSRQPIICSDVSYL</sequence>
<feature type="compositionally biased region" description="Low complexity" evidence="12">
    <location>
        <begin position="182"/>
        <end position="195"/>
    </location>
</feature>
<evidence type="ECO:0000256" key="6">
    <source>
        <dbReference type="ARBA" id="ARBA00045406"/>
    </source>
</evidence>
<evidence type="ECO:0000256" key="12">
    <source>
        <dbReference type="SAM" id="MobiDB-lite"/>
    </source>
</evidence>
<dbReference type="OrthoDB" id="8811265at2759"/>
<dbReference type="GO" id="GO:0005737">
    <property type="term" value="C:cytoplasm"/>
    <property type="evidence" value="ECO:0007669"/>
    <property type="project" value="UniProtKB-SubCell"/>
</dbReference>
<dbReference type="RefSeq" id="XP_027439663.1">
    <property type="nucleotide sequence ID" value="XM_027583862.1"/>
</dbReference>
<evidence type="ECO:0000256" key="5">
    <source>
        <dbReference type="ARBA" id="ARBA00023242"/>
    </source>
</evidence>
<dbReference type="GO" id="GO:0019901">
    <property type="term" value="F:protein kinase binding"/>
    <property type="evidence" value="ECO:0007669"/>
    <property type="project" value="TreeGrafter"/>
</dbReference>
<feature type="compositionally biased region" description="Pro residues" evidence="12">
    <location>
        <begin position="81"/>
        <end position="94"/>
    </location>
</feature>
<dbReference type="GeneID" id="113916817"/>
<name>A0A6J2CCF5_ZALCA</name>
<dbReference type="AlphaFoldDB" id="A0A6J2CCF5"/>
<organism evidence="14 15">
    <name type="scientific">Zalophus californianus</name>
    <name type="common">California sealion</name>
    <dbReference type="NCBI Taxonomy" id="9704"/>
    <lineage>
        <taxon>Eukaryota</taxon>
        <taxon>Metazoa</taxon>
        <taxon>Chordata</taxon>
        <taxon>Craniata</taxon>
        <taxon>Vertebrata</taxon>
        <taxon>Euteleostomi</taxon>
        <taxon>Mammalia</taxon>
        <taxon>Eutheria</taxon>
        <taxon>Laurasiatheria</taxon>
        <taxon>Carnivora</taxon>
        <taxon>Caniformia</taxon>
        <taxon>Pinnipedia</taxon>
        <taxon>Otariidae</taxon>
        <taxon>Zalophus</taxon>
    </lineage>
</organism>
<feature type="region of interest" description="Disordered" evidence="12">
    <location>
        <begin position="1"/>
        <end position="57"/>
    </location>
</feature>
<dbReference type="GO" id="GO:0030291">
    <property type="term" value="F:protein serine/threonine kinase inhibitor activity"/>
    <property type="evidence" value="ECO:0007669"/>
    <property type="project" value="InterPro"/>
</dbReference>
<dbReference type="Gene3D" id="3.30.200.20">
    <property type="entry name" value="Phosphorylase Kinase, domain 1"/>
    <property type="match status" value="1"/>
</dbReference>
<feature type="region of interest" description="Disordered" evidence="12">
    <location>
        <begin position="73"/>
        <end position="94"/>
    </location>
</feature>
<keyword evidence="4" id="KW-0963">Cytoplasm</keyword>
<dbReference type="InterPro" id="IPR029267">
    <property type="entry name" value="FAM212"/>
</dbReference>
<dbReference type="Pfam" id="PF15342">
    <property type="entry name" value="FAM212"/>
    <property type="match status" value="1"/>
</dbReference>
<evidence type="ECO:0000259" key="13">
    <source>
        <dbReference type="Pfam" id="PF15342"/>
    </source>
</evidence>
<keyword evidence="14" id="KW-1185">Reference proteome</keyword>
<feature type="region of interest" description="Disordered" evidence="12">
    <location>
        <begin position="168"/>
        <end position="204"/>
    </location>
</feature>
<evidence type="ECO:0000256" key="7">
    <source>
        <dbReference type="ARBA" id="ARBA00046852"/>
    </source>
</evidence>
<reference evidence="15" key="1">
    <citation type="submission" date="2025-08" db="UniProtKB">
        <authorList>
            <consortium name="RefSeq"/>
        </authorList>
    </citation>
    <scope>IDENTIFICATION</scope>
    <source>
        <tissue evidence="15">Blood</tissue>
    </source>
</reference>
<feature type="compositionally biased region" description="Gly residues" evidence="12">
    <location>
        <begin position="39"/>
        <end position="52"/>
    </location>
</feature>
<feature type="domain" description="FAM212" evidence="13">
    <location>
        <begin position="198"/>
        <end position="253"/>
    </location>
</feature>
<dbReference type="KEGG" id="zca:113916817"/>
<gene>
    <name evidence="15" type="primary">INKA1</name>
</gene>
<evidence type="ECO:0000313" key="15">
    <source>
        <dbReference type="RefSeq" id="XP_027439663.1"/>
    </source>
</evidence>
<accession>A0A6J2CCF5</accession>
<dbReference type="CTD" id="389119"/>
<evidence type="ECO:0000256" key="3">
    <source>
        <dbReference type="ARBA" id="ARBA00008302"/>
    </source>
</evidence>
<proteinExistence type="inferred from homology"/>
<protein>
    <recommendedName>
        <fullName evidence="9">PAK4-inhibitor INKA1</fullName>
    </recommendedName>
    <alternativeName>
        <fullName evidence="11">Induced in neural crest by AP2-alpha protein homolog</fullName>
    </alternativeName>
    <alternativeName>
        <fullName evidence="10">Inka-box actin regulator 1</fullName>
    </alternativeName>
    <alternativeName>
        <fullName evidence="8">PAK4-inhibitor inka1</fullName>
    </alternativeName>
</protein>
<comment type="subunit">
    <text evidence="7">Interacts with PAK4.</text>
</comment>
<evidence type="ECO:0000256" key="2">
    <source>
        <dbReference type="ARBA" id="ARBA00004496"/>
    </source>
</evidence>
<dbReference type="GO" id="GO:0005634">
    <property type="term" value="C:nucleus"/>
    <property type="evidence" value="ECO:0007669"/>
    <property type="project" value="UniProtKB-SubCell"/>
</dbReference>
<evidence type="ECO:0000256" key="1">
    <source>
        <dbReference type="ARBA" id="ARBA00004123"/>
    </source>
</evidence>
<evidence type="ECO:0000256" key="11">
    <source>
        <dbReference type="ARBA" id="ARBA00081793"/>
    </source>
</evidence>
<keyword evidence="5" id="KW-0539">Nucleus</keyword>
<feature type="compositionally biased region" description="Low complexity" evidence="12">
    <location>
        <begin position="22"/>
        <end position="38"/>
    </location>
</feature>
<evidence type="ECO:0000256" key="10">
    <source>
        <dbReference type="ARBA" id="ARBA00078034"/>
    </source>
</evidence>
<dbReference type="PANTHER" id="PTHR28615:SF1">
    <property type="entry name" value="PAK4-INHIBITOR INKA1"/>
    <property type="match status" value="1"/>
</dbReference>
<evidence type="ECO:0000256" key="9">
    <source>
        <dbReference type="ARBA" id="ARBA00072459"/>
    </source>
</evidence>
<evidence type="ECO:0000313" key="14">
    <source>
        <dbReference type="Proteomes" id="UP000515165"/>
    </source>
</evidence>
<comment type="function">
    <text evidence="6">Inhibitor of the serine/threonine-protein kinase PAK4. Acts by binding PAK4 in a substrate-like manner, inhibiting the protein kinase activity.</text>
</comment>